<dbReference type="PROSITE" id="PS51257">
    <property type="entry name" value="PROKAR_LIPOPROTEIN"/>
    <property type="match status" value="1"/>
</dbReference>
<dbReference type="Proteomes" id="UP000295497">
    <property type="component" value="Chromosome"/>
</dbReference>
<accession>A0A4P2QMY0</accession>
<keyword evidence="1" id="KW-0732">Signal</keyword>
<name>A0A4P2QMY0_SORCE</name>
<evidence type="ECO:0000313" key="2">
    <source>
        <dbReference type="EMBL" id="AUX31208.1"/>
    </source>
</evidence>
<feature type="chain" id="PRO_5020455819" description="Secreted protein" evidence="1">
    <location>
        <begin position="21"/>
        <end position="498"/>
    </location>
</feature>
<evidence type="ECO:0000256" key="1">
    <source>
        <dbReference type="SAM" id="SignalP"/>
    </source>
</evidence>
<dbReference type="PANTHER" id="PTHR35580">
    <property type="entry name" value="CELL SURFACE GLYCOPROTEIN (S-LAYER PROTEIN)-LIKE PROTEIN"/>
    <property type="match status" value="1"/>
</dbReference>
<protein>
    <recommendedName>
        <fullName evidence="4">Secreted protein</fullName>
    </recommendedName>
</protein>
<reference evidence="2 3" key="1">
    <citation type="submission" date="2015-09" db="EMBL/GenBank/DDBJ databases">
        <title>Sorangium comparison.</title>
        <authorList>
            <person name="Zaburannyi N."/>
            <person name="Bunk B."/>
            <person name="Overmann J."/>
            <person name="Mueller R."/>
        </authorList>
    </citation>
    <scope>NUCLEOTIDE SEQUENCE [LARGE SCALE GENOMIC DNA]</scope>
    <source>
        <strain evidence="2 3">So ce836</strain>
    </source>
</reference>
<evidence type="ECO:0000313" key="3">
    <source>
        <dbReference type="Proteomes" id="UP000295497"/>
    </source>
</evidence>
<dbReference type="SUPFAM" id="SSF101898">
    <property type="entry name" value="NHL repeat"/>
    <property type="match status" value="1"/>
</dbReference>
<gene>
    <name evidence="2" type="ORF">SOCE836_033370</name>
</gene>
<dbReference type="PANTHER" id="PTHR35580:SF1">
    <property type="entry name" value="PHYTASE-LIKE DOMAIN-CONTAINING PROTEIN"/>
    <property type="match status" value="1"/>
</dbReference>
<feature type="signal peptide" evidence="1">
    <location>
        <begin position="1"/>
        <end position="20"/>
    </location>
</feature>
<dbReference type="InterPro" id="IPR052918">
    <property type="entry name" value="Motility_Chemotaxis_Reg"/>
</dbReference>
<dbReference type="RefSeq" id="WP_129575044.1">
    <property type="nucleotide sequence ID" value="NZ_CP012672.1"/>
</dbReference>
<evidence type="ECO:0008006" key="4">
    <source>
        <dbReference type="Google" id="ProtNLM"/>
    </source>
</evidence>
<proteinExistence type="predicted"/>
<dbReference type="AlphaFoldDB" id="A0A4P2QMY0"/>
<organism evidence="2 3">
    <name type="scientific">Sorangium cellulosum</name>
    <name type="common">Polyangium cellulosum</name>
    <dbReference type="NCBI Taxonomy" id="56"/>
    <lineage>
        <taxon>Bacteria</taxon>
        <taxon>Pseudomonadati</taxon>
        <taxon>Myxococcota</taxon>
        <taxon>Polyangia</taxon>
        <taxon>Polyangiales</taxon>
        <taxon>Polyangiaceae</taxon>
        <taxon>Sorangium</taxon>
    </lineage>
</organism>
<sequence>MNRMKRLLMISLVCAAPATTACGGMPSGEGEPGSLETIATAEQPLTHGWSKSFGDTEWELAYDVVVDGSDNVITLGFLGYDSTVDFDGAGGAAALGSPNGAIYLAKFDEDGDHVWSKSFEDVYFGKLAADSGGNVYLAGYTRAAYVDLGGGPISVGDGQGVAVVKLDSSGNHVWSKVFSGPDSWDAANGNSIAVDSAGDVLVAGATTGYIEFGTDTNWAGAIDGFVTKLDGSDGSPIFADFFVTDGIVVPAGIAVDPDDDSFAITGRFGGYADFGGTPLISNSAWASPSWETGYDAFVAKFESDGDHLWSKGFGDDLTAAGADIVIDNSGNIDVIGWFDGDIDFGSNTATLTHPAVGEGDMFLVQFSAAGTDLWSKQFGDTGFDNHERGTGVAVDSAGNVSIIGHFRNSINFGGTTLISAGASDIAVAQFEDDGTHIWSASYGSDANQLGKGIAVDSSGKVTITGDFYRTLNFGGITLTDTAAGYFGDGDIFLAQLVP</sequence>
<dbReference type="EMBL" id="CP012672">
    <property type="protein sequence ID" value="AUX31208.1"/>
    <property type="molecule type" value="Genomic_DNA"/>
</dbReference>